<reference evidence="3" key="1">
    <citation type="submission" date="2021-01" db="EMBL/GenBank/DDBJ databases">
        <authorList>
            <person name="Corre E."/>
            <person name="Pelletier E."/>
            <person name="Niang G."/>
            <person name="Scheremetjew M."/>
            <person name="Finn R."/>
            <person name="Kale V."/>
            <person name="Holt S."/>
            <person name="Cochrane G."/>
            <person name="Meng A."/>
            <person name="Brown T."/>
            <person name="Cohen L."/>
        </authorList>
    </citation>
    <scope>NUCLEOTIDE SEQUENCE</scope>
    <source>
        <strain evidence="3">CCMP443</strain>
    </source>
</reference>
<gene>
    <name evidence="3" type="ORF">HTEP1355_LOCUS13100</name>
</gene>
<feature type="compositionally biased region" description="Basic and acidic residues" evidence="1">
    <location>
        <begin position="11"/>
        <end position="20"/>
    </location>
</feature>
<dbReference type="AlphaFoldDB" id="A0A7S0VVW1"/>
<dbReference type="SUPFAM" id="SSF50729">
    <property type="entry name" value="PH domain-like"/>
    <property type="match status" value="1"/>
</dbReference>
<sequence length="211" mass="24157">MPSQVSFGRPRAGEETEAMRREGSFHVEGGLWKLGKTWSVNSKAGIWYKKFAILHNKAFHIYESHRAFGDGEPSRQFALEKATIERLDETDGVRSSPNCFIIGITDQYNERQHYFAVASEVSRDHWIACLQDAAKVTCDGARHKSMPNIMAANKDSNRMLDTGFEEVSEDPSDAYEVELNRKQRINSFIVQMAEEDKKKKMSFTRRASDKR</sequence>
<dbReference type="Pfam" id="PF00169">
    <property type="entry name" value="PH"/>
    <property type="match status" value="1"/>
</dbReference>
<evidence type="ECO:0000313" key="3">
    <source>
        <dbReference type="EMBL" id="CAD8799459.1"/>
    </source>
</evidence>
<proteinExistence type="predicted"/>
<name>A0A7S0VVW1_9CRYP</name>
<dbReference type="PROSITE" id="PS50003">
    <property type="entry name" value="PH_DOMAIN"/>
    <property type="match status" value="1"/>
</dbReference>
<dbReference type="Gene3D" id="2.30.29.30">
    <property type="entry name" value="Pleckstrin-homology domain (PH domain)/Phosphotyrosine-binding domain (PTB)"/>
    <property type="match status" value="1"/>
</dbReference>
<dbReference type="EMBL" id="HBFN01022483">
    <property type="protein sequence ID" value="CAD8799459.1"/>
    <property type="molecule type" value="Transcribed_RNA"/>
</dbReference>
<accession>A0A7S0VVW1</accession>
<dbReference type="InterPro" id="IPR001849">
    <property type="entry name" value="PH_domain"/>
</dbReference>
<protein>
    <recommendedName>
        <fullName evidence="2">PH domain-containing protein</fullName>
    </recommendedName>
</protein>
<evidence type="ECO:0000256" key="1">
    <source>
        <dbReference type="SAM" id="MobiDB-lite"/>
    </source>
</evidence>
<dbReference type="SMART" id="SM00233">
    <property type="entry name" value="PH"/>
    <property type="match status" value="1"/>
</dbReference>
<dbReference type="InterPro" id="IPR011993">
    <property type="entry name" value="PH-like_dom_sf"/>
</dbReference>
<feature type="region of interest" description="Disordered" evidence="1">
    <location>
        <begin position="1"/>
        <end position="20"/>
    </location>
</feature>
<evidence type="ECO:0000259" key="2">
    <source>
        <dbReference type="PROSITE" id="PS50003"/>
    </source>
</evidence>
<organism evidence="3">
    <name type="scientific">Hemiselmis tepida</name>
    <dbReference type="NCBI Taxonomy" id="464990"/>
    <lineage>
        <taxon>Eukaryota</taxon>
        <taxon>Cryptophyceae</taxon>
        <taxon>Cryptomonadales</taxon>
        <taxon>Hemiselmidaceae</taxon>
        <taxon>Hemiselmis</taxon>
    </lineage>
</organism>
<feature type="domain" description="PH" evidence="2">
    <location>
        <begin position="24"/>
        <end position="135"/>
    </location>
</feature>